<feature type="compositionally biased region" description="Gly residues" evidence="1">
    <location>
        <begin position="30"/>
        <end position="44"/>
    </location>
</feature>
<gene>
    <name evidence="2" type="ORF">PSIN1315_LOCUS4475</name>
</gene>
<dbReference type="EMBL" id="HBHY01006949">
    <property type="protein sequence ID" value="CAE0133476.1"/>
    <property type="molecule type" value="Transcribed_RNA"/>
</dbReference>
<accession>A0A7S3BI12</accession>
<sequence length="192" mass="19539">MSGCLAASRGPALVGVRTHSSRVVARAKKGGFGGGFGASKGGGSSSAPKLKKGEGDTWGVSVRRAPGGRWLGLGEVRVQANGDAQRAAAQLAKEIAKGSKKLYPQLSPALLKAGESVEYGVVQGGWLQYADAGDDLVQPVALDGDAGEAQACDFRAAFAAADSPARQADSSREMPSAPKKIGKANPKGFLDM</sequence>
<feature type="region of interest" description="Disordered" evidence="1">
    <location>
        <begin position="28"/>
        <end position="63"/>
    </location>
</feature>
<protein>
    <submittedName>
        <fullName evidence="2">Uncharacterized protein</fullName>
    </submittedName>
</protein>
<dbReference type="AlphaFoldDB" id="A0A7S3BI12"/>
<evidence type="ECO:0000313" key="2">
    <source>
        <dbReference type="EMBL" id="CAE0133476.1"/>
    </source>
</evidence>
<feature type="region of interest" description="Disordered" evidence="1">
    <location>
        <begin position="162"/>
        <end position="192"/>
    </location>
</feature>
<reference evidence="2" key="1">
    <citation type="submission" date="2021-01" db="EMBL/GenBank/DDBJ databases">
        <authorList>
            <person name="Corre E."/>
            <person name="Pelletier E."/>
            <person name="Niang G."/>
            <person name="Scheremetjew M."/>
            <person name="Finn R."/>
            <person name="Kale V."/>
            <person name="Holt S."/>
            <person name="Cochrane G."/>
            <person name="Meng A."/>
            <person name="Brown T."/>
            <person name="Cohen L."/>
        </authorList>
    </citation>
    <scope>NUCLEOTIDE SEQUENCE</scope>
    <source>
        <strain evidence="2">RCC927</strain>
    </source>
</reference>
<organism evidence="2">
    <name type="scientific">Prasinoderma singulare</name>
    <dbReference type="NCBI Taxonomy" id="676789"/>
    <lineage>
        <taxon>Eukaryota</taxon>
        <taxon>Viridiplantae</taxon>
        <taxon>Prasinodermophyta</taxon>
        <taxon>Prasinodermophyceae</taxon>
        <taxon>Prasinodermales</taxon>
        <taxon>Prasinodermaceae</taxon>
        <taxon>Prasinoderma</taxon>
    </lineage>
</organism>
<name>A0A7S3BI12_9VIRI</name>
<evidence type="ECO:0000256" key="1">
    <source>
        <dbReference type="SAM" id="MobiDB-lite"/>
    </source>
</evidence>
<proteinExistence type="predicted"/>